<name>A0A5C3N9Y9_9AGAM</name>
<dbReference type="AlphaFoldDB" id="A0A5C3N9Y9"/>
<accession>A0A5C3N9Y9</accession>
<sequence>MRYFYSGDHAPPVSGQIRFRTTTSSDPATFPSGRDLQLPGGETWNIPLSRIARVSKYSGLRAQLLLEKLVTAKVLDSALNSSASSEDKQCIPKSVIPDTAATELRRRSALPLRTLNQTQLDDEDFVDVAGQVTPTVRFRLAPEEPMVKIRYFGGGIAFPSDSHGFFYWHLDHDAPPVSGQVRFRITTCSDPATFPIGHDLQLPDGRTWHISLPRIARGLQYSGLRAQLSLEELVTEKLLNSALNSSASSLSAIAATGPRKGTILPLHTLNQGRLHAEDFVDLTGRVRKVVRFALPPGEPRAEMHYFYSGDRKNMPFPLNSRGFFYWHLESDAPPVSGQVRFRTTTSSNPATFSTGCDLQLPDGGTWNIPLFRIARASRYSGLRAQLLLEKLVTAKVLDSALNSSASYLSATSATGPRKGSAVPLRTLNQTRLDAEDCVDLTGRLKNVVRFALAPEQPRLEMHYYRSGGHKYIAFPPDCQGFFYWHLDHDAPPVSGQVRFRTTTSSSPATFSTGWDLKLPDGRTWNIPLFRVARSPKYAGLRAHLLSEKLITAKLLNTALHISDRRGEHPATDSLLIWKFGQRFLAGLPNNGMSIWIIGSSAGERFRLPHLFSVYVRESGSSGICYVLSENSNWRISRQTGHPNSLKGVNYTPLTGKALVQFERSTLPEHKGTRTVVLCILKVMTKSDDASWMSEPQDDGLDMTEIHEHCWSCNVDQPLLEGSLTSSAKALSILFDNEALEERQDGRGAES</sequence>
<protein>
    <submittedName>
        <fullName evidence="1">Uncharacterized protein</fullName>
    </submittedName>
</protein>
<proteinExistence type="predicted"/>
<reference evidence="1 2" key="1">
    <citation type="journal article" date="2019" name="Nat. Ecol. Evol.">
        <title>Megaphylogeny resolves global patterns of mushroom evolution.</title>
        <authorList>
            <person name="Varga T."/>
            <person name="Krizsan K."/>
            <person name="Foldi C."/>
            <person name="Dima B."/>
            <person name="Sanchez-Garcia M."/>
            <person name="Sanchez-Ramirez S."/>
            <person name="Szollosi G.J."/>
            <person name="Szarkandi J.G."/>
            <person name="Papp V."/>
            <person name="Albert L."/>
            <person name="Andreopoulos W."/>
            <person name="Angelini C."/>
            <person name="Antonin V."/>
            <person name="Barry K.W."/>
            <person name="Bougher N.L."/>
            <person name="Buchanan P."/>
            <person name="Buyck B."/>
            <person name="Bense V."/>
            <person name="Catcheside P."/>
            <person name="Chovatia M."/>
            <person name="Cooper J."/>
            <person name="Damon W."/>
            <person name="Desjardin D."/>
            <person name="Finy P."/>
            <person name="Geml J."/>
            <person name="Haridas S."/>
            <person name="Hughes K."/>
            <person name="Justo A."/>
            <person name="Karasinski D."/>
            <person name="Kautmanova I."/>
            <person name="Kiss B."/>
            <person name="Kocsube S."/>
            <person name="Kotiranta H."/>
            <person name="LaButti K.M."/>
            <person name="Lechner B.E."/>
            <person name="Liimatainen K."/>
            <person name="Lipzen A."/>
            <person name="Lukacs Z."/>
            <person name="Mihaltcheva S."/>
            <person name="Morgado L.N."/>
            <person name="Niskanen T."/>
            <person name="Noordeloos M.E."/>
            <person name="Ohm R.A."/>
            <person name="Ortiz-Santana B."/>
            <person name="Ovrebo C."/>
            <person name="Racz N."/>
            <person name="Riley R."/>
            <person name="Savchenko A."/>
            <person name="Shiryaev A."/>
            <person name="Soop K."/>
            <person name="Spirin V."/>
            <person name="Szebenyi C."/>
            <person name="Tomsovsky M."/>
            <person name="Tulloss R.E."/>
            <person name="Uehling J."/>
            <person name="Grigoriev I.V."/>
            <person name="Vagvolgyi C."/>
            <person name="Papp T."/>
            <person name="Martin F.M."/>
            <person name="Miettinen O."/>
            <person name="Hibbett D.S."/>
            <person name="Nagy L.G."/>
        </authorList>
    </citation>
    <scope>NUCLEOTIDE SEQUENCE [LARGE SCALE GENOMIC DNA]</scope>
    <source>
        <strain evidence="1 2">OMC1185</strain>
    </source>
</reference>
<evidence type="ECO:0000313" key="2">
    <source>
        <dbReference type="Proteomes" id="UP000305948"/>
    </source>
</evidence>
<evidence type="ECO:0000313" key="1">
    <source>
        <dbReference type="EMBL" id="TFK53885.1"/>
    </source>
</evidence>
<organism evidence="1 2">
    <name type="scientific">Heliocybe sulcata</name>
    <dbReference type="NCBI Taxonomy" id="5364"/>
    <lineage>
        <taxon>Eukaryota</taxon>
        <taxon>Fungi</taxon>
        <taxon>Dikarya</taxon>
        <taxon>Basidiomycota</taxon>
        <taxon>Agaricomycotina</taxon>
        <taxon>Agaricomycetes</taxon>
        <taxon>Gloeophyllales</taxon>
        <taxon>Gloeophyllaceae</taxon>
        <taxon>Heliocybe</taxon>
    </lineage>
</organism>
<gene>
    <name evidence="1" type="ORF">OE88DRAFT_1654249</name>
</gene>
<dbReference type="Proteomes" id="UP000305948">
    <property type="component" value="Unassembled WGS sequence"/>
</dbReference>
<dbReference type="EMBL" id="ML213506">
    <property type="protein sequence ID" value="TFK53885.1"/>
    <property type="molecule type" value="Genomic_DNA"/>
</dbReference>
<dbReference type="OrthoDB" id="2750929at2759"/>
<keyword evidence="2" id="KW-1185">Reference proteome</keyword>